<dbReference type="Gene3D" id="3.90.110.10">
    <property type="entry name" value="Lactate dehydrogenase/glycoside hydrolase, family 4, C-terminal"/>
    <property type="match status" value="1"/>
</dbReference>
<dbReference type="Proteomes" id="UP000186922">
    <property type="component" value="Unassembled WGS sequence"/>
</dbReference>
<organism evidence="2 3">
    <name type="scientific">Ramazzottius varieornatus</name>
    <name type="common">Water bear</name>
    <name type="synonym">Tardigrade</name>
    <dbReference type="NCBI Taxonomy" id="947166"/>
    <lineage>
        <taxon>Eukaryota</taxon>
        <taxon>Metazoa</taxon>
        <taxon>Ecdysozoa</taxon>
        <taxon>Tardigrada</taxon>
        <taxon>Eutardigrada</taxon>
        <taxon>Parachela</taxon>
        <taxon>Hypsibioidea</taxon>
        <taxon>Ramazzottiidae</taxon>
        <taxon>Ramazzottius</taxon>
    </lineage>
</organism>
<dbReference type="InterPro" id="IPR015955">
    <property type="entry name" value="Lactate_DH/Glyco_Ohase_4_C"/>
</dbReference>
<keyword evidence="3" id="KW-1185">Reference proteome</keyword>
<name>A0A1D1VRM0_RAMVA</name>
<dbReference type="AlphaFoldDB" id="A0A1D1VRM0"/>
<feature type="compositionally biased region" description="Acidic residues" evidence="1">
    <location>
        <begin position="443"/>
        <end position="456"/>
    </location>
</feature>
<dbReference type="EMBL" id="BDGG01000010">
    <property type="protein sequence ID" value="GAV04212.1"/>
    <property type="molecule type" value="Genomic_DNA"/>
</dbReference>
<reference evidence="2 3" key="1">
    <citation type="journal article" date="2016" name="Nat. Commun.">
        <title>Extremotolerant tardigrade genome and improved radiotolerance of human cultured cells by tardigrade-unique protein.</title>
        <authorList>
            <person name="Hashimoto T."/>
            <person name="Horikawa D.D."/>
            <person name="Saito Y."/>
            <person name="Kuwahara H."/>
            <person name="Kozuka-Hata H."/>
            <person name="Shin-I T."/>
            <person name="Minakuchi Y."/>
            <person name="Ohishi K."/>
            <person name="Motoyama A."/>
            <person name="Aizu T."/>
            <person name="Enomoto A."/>
            <person name="Kondo K."/>
            <person name="Tanaka S."/>
            <person name="Hara Y."/>
            <person name="Koshikawa S."/>
            <person name="Sagara H."/>
            <person name="Miura T."/>
            <person name="Yokobori S."/>
            <person name="Miyagawa K."/>
            <person name="Suzuki Y."/>
            <person name="Kubo T."/>
            <person name="Oyama M."/>
            <person name="Kohara Y."/>
            <person name="Fujiyama A."/>
            <person name="Arakawa K."/>
            <person name="Katayama T."/>
            <person name="Toyoda A."/>
            <person name="Kunieda T."/>
        </authorList>
    </citation>
    <scope>NUCLEOTIDE SEQUENCE [LARGE SCALE GENOMIC DNA]</scope>
    <source>
        <strain evidence="2 3">YOKOZUNA-1</strain>
    </source>
</reference>
<sequence length="456" mass="51850">MSTNHLEIVPLQLLHSLGTVPIFGGPHKKVELTVYNTTATWSKYNYSWREEPIYDYYETNKWRFPLLKSITYETDLVASVDKKDIIILLWAMREAVYDAIEGRTYSWREGMSEELREIICSEVLKELLPVVSALERVEDLKNTKVLLTSTRFKTPLSAIASYLMWKVRKLPDANLLVDSCIVERNYRSVIAEELGVRTADVLSTPVWGNLGGTMLMDPTAARVSGYQGAIEAPKALSYFWPLLEVYSNAQKLQIDFSVDAPRRANYMEMLEGSRCCSLLVAEHAVELLQRWYGTYKYKHQNEEGDAVSVGVFFAADKKTSEDSTQEDTTDIPGFVIVTPVFFKPDGSFQAVNQNSREEIAVIVKKATFEITEFLDCLKRNFDADLGISHEAKAPEPPNPYKVDSSLFITSNRLTEGSEEYNEESEEEEEEQKEESTDEKPAEGEQEQESPDAEVEQ</sequence>
<accession>A0A1D1VRM0</accession>
<dbReference type="SUPFAM" id="SSF56327">
    <property type="entry name" value="LDH C-terminal domain-like"/>
    <property type="match status" value="1"/>
</dbReference>
<evidence type="ECO:0000256" key="1">
    <source>
        <dbReference type="SAM" id="MobiDB-lite"/>
    </source>
</evidence>
<proteinExistence type="predicted"/>
<evidence type="ECO:0000313" key="2">
    <source>
        <dbReference type="EMBL" id="GAV04212.1"/>
    </source>
</evidence>
<gene>
    <name evidence="2" type="primary">RvY_14524-1</name>
    <name evidence="2" type="synonym">RvY_14524.1</name>
    <name evidence="2" type="ORF">RvY_14524</name>
</gene>
<dbReference type="GO" id="GO:0016616">
    <property type="term" value="F:oxidoreductase activity, acting on the CH-OH group of donors, NAD or NADP as acceptor"/>
    <property type="evidence" value="ECO:0007669"/>
    <property type="project" value="InterPro"/>
</dbReference>
<comment type="caution">
    <text evidence="2">The sequence shown here is derived from an EMBL/GenBank/DDBJ whole genome shotgun (WGS) entry which is preliminary data.</text>
</comment>
<feature type="compositionally biased region" description="Acidic residues" evidence="1">
    <location>
        <begin position="416"/>
        <end position="432"/>
    </location>
</feature>
<dbReference type="OrthoDB" id="1510206at2759"/>
<evidence type="ECO:0000313" key="3">
    <source>
        <dbReference type="Proteomes" id="UP000186922"/>
    </source>
</evidence>
<feature type="region of interest" description="Disordered" evidence="1">
    <location>
        <begin position="389"/>
        <end position="456"/>
    </location>
</feature>
<protein>
    <submittedName>
        <fullName evidence="2">Uncharacterized protein</fullName>
    </submittedName>
</protein>
<dbReference type="STRING" id="947166.A0A1D1VRM0"/>
<feature type="compositionally biased region" description="Basic and acidic residues" evidence="1">
    <location>
        <begin position="433"/>
        <end position="442"/>
    </location>
</feature>